<evidence type="ECO:0000313" key="5">
    <source>
        <dbReference type="Proteomes" id="UP000636458"/>
    </source>
</evidence>
<dbReference type="PANTHER" id="PTHR11364:SF27">
    <property type="entry name" value="SULFURTRANSFERASE"/>
    <property type="match status" value="1"/>
</dbReference>
<dbReference type="EMBL" id="JAEPES010000001">
    <property type="protein sequence ID" value="MBK4346066.1"/>
    <property type="molecule type" value="Genomic_DNA"/>
</dbReference>
<dbReference type="PANTHER" id="PTHR11364">
    <property type="entry name" value="THIOSULFATE SULFERTANSFERASE"/>
    <property type="match status" value="1"/>
</dbReference>
<dbReference type="SMART" id="SM00450">
    <property type="entry name" value="RHOD"/>
    <property type="match status" value="2"/>
</dbReference>
<dbReference type="InterPro" id="IPR001763">
    <property type="entry name" value="Rhodanese-like_dom"/>
</dbReference>
<protein>
    <submittedName>
        <fullName evidence="4">Sulfurtransferase</fullName>
    </submittedName>
</protein>
<feature type="domain" description="Rhodanese" evidence="3">
    <location>
        <begin position="184"/>
        <end position="285"/>
    </location>
</feature>
<evidence type="ECO:0000259" key="3">
    <source>
        <dbReference type="PROSITE" id="PS50206"/>
    </source>
</evidence>
<dbReference type="Gene3D" id="3.40.250.10">
    <property type="entry name" value="Rhodanese-like domain"/>
    <property type="match status" value="2"/>
</dbReference>
<keyword evidence="1" id="KW-0808">Transferase</keyword>
<organism evidence="4 5">
    <name type="scientific">Lacisediminihabitans changchengi</name>
    <dbReference type="NCBI Taxonomy" id="2787634"/>
    <lineage>
        <taxon>Bacteria</taxon>
        <taxon>Bacillati</taxon>
        <taxon>Actinomycetota</taxon>
        <taxon>Actinomycetes</taxon>
        <taxon>Micrococcales</taxon>
        <taxon>Microbacteriaceae</taxon>
        <taxon>Lacisediminihabitans</taxon>
    </lineage>
</organism>
<dbReference type="CDD" id="cd01449">
    <property type="entry name" value="TST_Repeat_2"/>
    <property type="match status" value="1"/>
</dbReference>
<dbReference type="Pfam" id="PF00581">
    <property type="entry name" value="Rhodanese"/>
    <property type="match status" value="2"/>
</dbReference>
<dbReference type="CDD" id="cd01448">
    <property type="entry name" value="TST_Repeat_1"/>
    <property type="match status" value="1"/>
</dbReference>
<dbReference type="PROSITE" id="PS50206">
    <property type="entry name" value="RHODANESE_3"/>
    <property type="match status" value="2"/>
</dbReference>
<keyword evidence="2" id="KW-0677">Repeat</keyword>
<evidence type="ECO:0000256" key="2">
    <source>
        <dbReference type="ARBA" id="ARBA00022737"/>
    </source>
</evidence>
<reference evidence="4" key="1">
    <citation type="submission" date="2021-01" db="EMBL/GenBank/DDBJ databases">
        <title>Lacisediminihabitans sp. nov. strain G11-30, isolated from Antarctic Soil.</title>
        <authorList>
            <person name="Li J."/>
        </authorList>
    </citation>
    <scope>NUCLEOTIDE SEQUENCE</scope>
    <source>
        <strain evidence="4">G11-30</strain>
    </source>
</reference>
<name>A0A934W1R7_9MICO</name>
<dbReference type="AlphaFoldDB" id="A0A934W1R7"/>
<dbReference type="GO" id="GO:0004792">
    <property type="term" value="F:thiosulfate-cyanide sulfurtransferase activity"/>
    <property type="evidence" value="ECO:0007669"/>
    <property type="project" value="TreeGrafter"/>
</dbReference>
<evidence type="ECO:0000256" key="1">
    <source>
        <dbReference type="ARBA" id="ARBA00022679"/>
    </source>
</evidence>
<dbReference type="RefSeq" id="WP_200554430.1">
    <property type="nucleotide sequence ID" value="NZ_JAEPES010000001.1"/>
</dbReference>
<dbReference type="InterPro" id="IPR036873">
    <property type="entry name" value="Rhodanese-like_dom_sf"/>
</dbReference>
<gene>
    <name evidence="4" type="ORF">IV501_00325</name>
</gene>
<sequence>MTSPFVTPRQLALDLASATPPAVFHASLLLHPASFDGDYRLDGKRDAWLAAHIPGSQYVDVAVDFSDTSAALHYTHQTPQAIADRLAELGVGPTDAVVVYDSTGGLFAARLWYLLTWIGVDARVLDGGFGAWEAAGLPIETGEGAAPASVPFWPATAVREAWVTKNELLERSETDARPLVCGLPAGSFDGSHPSRYARRGHIPGSVNVSSRDLFAADGTVRGENELREAYVAEGVTGDEEVLLYCGGGISAAANAITLAELGVTAVRIYDGSLEEWAADDSLPLVTATAG</sequence>
<comment type="caution">
    <text evidence="4">The sequence shown here is derived from an EMBL/GenBank/DDBJ whole genome shotgun (WGS) entry which is preliminary data.</text>
</comment>
<evidence type="ECO:0000313" key="4">
    <source>
        <dbReference type="EMBL" id="MBK4346066.1"/>
    </source>
</evidence>
<dbReference type="InterPro" id="IPR045078">
    <property type="entry name" value="TST/MPST-like"/>
</dbReference>
<proteinExistence type="predicted"/>
<dbReference type="SUPFAM" id="SSF52821">
    <property type="entry name" value="Rhodanese/Cell cycle control phosphatase"/>
    <property type="match status" value="2"/>
</dbReference>
<feature type="domain" description="Rhodanese" evidence="3">
    <location>
        <begin position="45"/>
        <end position="141"/>
    </location>
</feature>
<keyword evidence="5" id="KW-1185">Reference proteome</keyword>
<dbReference type="Proteomes" id="UP000636458">
    <property type="component" value="Unassembled WGS sequence"/>
</dbReference>
<accession>A0A934W1R7</accession>